<accession>F0YGF4</accession>
<dbReference type="Proteomes" id="UP000002729">
    <property type="component" value="Unassembled WGS sequence"/>
</dbReference>
<organism evidence="7">
    <name type="scientific">Aureococcus anophagefferens</name>
    <name type="common">Harmful bloom alga</name>
    <dbReference type="NCBI Taxonomy" id="44056"/>
    <lineage>
        <taxon>Eukaryota</taxon>
        <taxon>Sar</taxon>
        <taxon>Stramenopiles</taxon>
        <taxon>Ochrophyta</taxon>
        <taxon>Pelagophyceae</taxon>
        <taxon>Pelagomonadales</taxon>
        <taxon>Pelagomonadaceae</taxon>
        <taxon>Aureococcus</taxon>
    </lineage>
</organism>
<dbReference type="eggNOG" id="KOG2289">
    <property type="taxonomic scope" value="Eukaryota"/>
</dbReference>
<dbReference type="Pfam" id="PF01694">
    <property type="entry name" value="Rhomboid"/>
    <property type="match status" value="1"/>
</dbReference>
<dbReference type="PANTHER" id="PTHR43731:SF26">
    <property type="entry name" value="RHOMBOID-LIKE PROTEIN 10, CHLOROPLASTIC"/>
    <property type="match status" value="1"/>
</dbReference>
<sequence length="77" mass="8235">QVLQPQLLTLGCKSAPLIGAGQWWRLATPMLLHASPAHLIVNMISLRNVGRSLERAYGAKKTLVVYVASGIAGNLLS</sequence>
<comment type="subcellular location">
    <subcellularLocation>
        <location evidence="1">Membrane</location>
        <topology evidence="1">Multi-pass membrane protein</topology>
    </subcellularLocation>
</comment>
<feature type="non-terminal residue" evidence="6">
    <location>
        <position position="1"/>
    </location>
</feature>
<evidence type="ECO:0000256" key="4">
    <source>
        <dbReference type="ARBA" id="ARBA00023136"/>
    </source>
</evidence>
<keyword evidence="2" id="KW-0812">Transmembrane</keyword>
<dbReference type="Gene3D" id="1.20.1540.10">
    <property type="entry name" value="Rhomboid-like"/>
    <property type="match status" value="1"/>
</dbReference>
<dbReference type="KEGG" id="aaf:AURANDRAFT_9027"/>
<dbReference type="GO" id="GO:0004252">
    <property type="term" value="F:serine-type endopeptidase activity"/>
    <property type="evidence" value="ECO:0007669"/>
    <property type="project" value="InterPro"/>
</dbReference>
<keyword evidence="7" id="KW-1185">Reference proteome</keyword>
<protein>
    <recommendedName>
        <fullName evidence="5">Peptidase S54 rhomboid domain-containing protein</fullName>
    </recommendedName>
</protein>
<dbReference type="EMBL" id="GL833138">
    <property type="protein sequence ID" value="EGB05893.1"/>
    <property type="molecule type" value="Genomic_DNA"/>
</dbReference>
<evidence type="ECO:0000256" key="2">
    <source>
        <dbReference type="ARBA" id="ARBA00022692"/>
    </source>
</evidence>
<dbReference type="InterPro" id="IPR022764">
    <property type="entry name" value="Peptidase_S54_rhomboid_dom"/>
</dbReference>
<dbReference type="AlphaFoldDB" id="F0YGF4"/>
<proteinExistence type="predicted"/>
<dbReference type="SUPFAM" id="SSF144091">
    <property type="entry name" value="Rhomboid-like"/>
    <property type="match status" value="1"/>
</dbReference>
<evidence type="ECO:0000259" key="5">
    <source>
        <dbReference type="Pfam" id="PF01694"/>
    </source>
</evidence>
<evidence type="ECO:0000256" key="3">
    <source>
        <dbReference type="ARBA" id="ARBA00022989"/>
    </source>
</evidence>
<dbReference type="RefSeq" id="XP_009039435.1">
    <property type="nucleotide sequence ID" value="XM_009041187.1"/>
</dbReference>
<keyword evidence="4" id="KW-0472">Membrane</keyword>
<dbReference type="GeneID" id="20229332"/>
<dbReference type="InParanoid" id="F0YGF4"/>
<dbReference type="PANTHER" id="PTHR43731">
    <property type="entry name" value="RHOMBOID PROTEASE"/>
    <property type="match status" value="1"/>
</dbReference>
<gene>
    <name evidence="6" type="ORF">AURANDRAFT_9027</name>
</gene>
<reference evidence="6 7" key="1">
    <citation type="journal article" date="2011" name="Proc. Natl. Acad. Sci. U.S.A.">
        <title>Niche of harmful alga Aureococcus anophagefferens revealed through ecogenomics.</title>
        <authorList>
            <person name="Gobler C.J."/>
            <person name="Berry D.L."/>
            <person name="Dyhrman S.T."/>
            <person name="Wilhelm S.W."/>
            <person name="Salamov A."/>
            <person name="Lobanov A.V."/>
            <person name="Zhang Y."/>
            <person name="Collier J.L."/>
            <person name="Wurch L.L."/>
            <person name="Kustka A.B."/>
            <person name="Dill B.D."/>
            <person name="Shah M."/>
            <person name="VerBerkmoes N.C."/>
            <person name="Kuo A."/>
            <person name="Terry A."/>
            <person name="Pangilinan J."/>
            <person name="Lindquist E.A."/>
            <person name="Lucas S."/>
            <person name="Paulsen I.T."/>
            <person name="Hattenrath-Lehmann T.K."/>
            <person name="Talmage S.C."/>
            <person name="Walker E.A."/>
            <person name="Koch F."/>
            <person name="Burson A.M."/>
            <person name="Marcoval M.A."/>
            <person name="Tang Y.Z."/>
            <person name="Lecleir G.R."/>
            <person name="Coyne K.J."/>
            <person name="Berg G.M."/>
            <person name="Bertrand E.M."/>
            <person name="Saito M.A."/>
            <person name="Gladyshev V.N."/>
            <person name="Grigoriev I.V."/>
        </authorList>
    </citation>
    <scope>NUCLEOTIDE SEQUENCE [LARGE SCALE GENOMIC DNA]</scope>
    <source>
        <strain evidence="7">CCMP 1984</strain>
    </source>
</reference>
<feature type="domain" description="Peptidase S54 rhomboid" evidence="5">
    <location>
        <begin position="21"/>
        <end position="77"/>
    </location>
</feature>
<dbReference type="OrthoDB" id="418595at2759"/>
<keyword evidence="3" id="KW-1133">Transmembrane helix</keyword>
<name>F0YGF4_AURAN</name>
<dbReference type="InterPro" id="IPR050925">
    <property type="entry name" value="Rhomboid_protease_S54"/>
</dbReference>
<feature type="non-terminal residue" evidence="6">
    <location>
        <position position="77"/>
    </location>
</feature>
<evidence type="ECO:0000313" key="7">
    <source>
        <dbReference type="Proteomes" id="UP000002729"/>
    </source>
</evidence>
<evidence type="ECO:0000313" key="6">
    <source>
        <dbReference type="EMBL" id="EGB05893.1"/>
    </source>
</evidence>
<dbReference type="InterPro" id="IPR035952">
    <property type="entry name" value="Rhomboid-like_sf"/>
</dbReference>
<dbReference type="GO" id="GO:0016020">
    <property type="term" value="C:membrane"/>
    <property type="evidence" value="ECO:0007669"/>
    <property type="project" value="UniProtKB-SubCell"/>
</dbReference>
<evidence type="ECO:0000256" key="1">
    <source>
        <dbReference type="ARBA" id="ARBA00004141"/>
    </source>
</evidence>